<gene>
    <name evidence="1" type="ORF">Pyn_10100</name>
</gene>
<comment type="caution">
    <text evidence="1">The sequence shown here is derived from an EMBL/GenBank/DDBJ whole genome shotgun (WGS) entry which is preliminary data.</text>
</comment>
<accession>A0A314XT47</accession>
<organism evidence="1 2">
    <name type="scientific">Prunus yedoensis var. nudiflora</name>
    <dbReference type="NCBI Taxonomy" id="2094558"/>
    <lineage>
        <taxon>Eukaryota</taxon>
        <taxon>Viridiplantae</taxon>
        <taxon>Streptophyta</taxon>
        <taxon>Embryophyta</taxon>
        <taxon>Tracheophyta</taxon>
        <taxon>Spermatophyta</taxon>
        <taxon>Magnoliopsida</taxon>
        <taxon>eudicotyledons</taxon>
        <taxon>Gunneridae</taxon>
        <taxon>Pentapetalae</taxon>
        <taxon>rosids</taxon>
        <taxon>fabids</taxon>
        <taxon>Rosales</taxon>
        <taxon>Rosaceae</taxon>
        <taxon>Amygdaloideae</taxon>
        <taxon>Amygdaleae</taxon>
        <taxon>Prunus</taxon>
    </lineage>
</organism>
<dbReference type="Proteomes" id="UP000250321">
    <property type="component" value="Unassembled WGS sequence"/>
</dbReference>
<dbReference type="AlphaFoldDB" id="A0A314XT47"/>
<evidence type="ECO:0000313" key="2">
    <source>
        <dbReference type="Proteomes" id="UP000250321"/>
    </source>
</evidence>
<evidence type="ECO:0000313" key="1">
    <source>
        <dbReference type="EMBL" id="PQP97431.1"/>
    </source>
</evidence>
<protein>
    <submittedName>
        <fullName evidence="1">Uncharacterized protein</fullName>
    </submittedName>
</protein>
<dbReference type="EMBL" id="PJQY01001977">
    <property type="protein sequence ID" value="PQP97431.1"/>
    <property type="molecule type" value="Genomic_DNA"/>
</dbReference>
<sequence>MSQLRPKVKIQGKRRGEGAQYLVVFLRGLRKLQRAPAQTEEKAKAKRPIKMELISFSVISKSGP</sequence>
<keyword evidence="2" id="KW-1185">Reference proteome</keyword>
<name>A0A314XT47_PRUYE</name>
<reference evidence="1 2" key="1">
    <citation type="submission" date="2018-02" db="EMBL/GenBank/DDBJ databases">
        <title>Draft genome of wild Prunus yedoensis var. nudiflora.</title>
        <authorList>
            <person name="Baek S."/>
            <person name="Kim J.-H."/>
            <person name="Choi K."/>
            <person name="Kim G.-B."/>
            <person name="Cho A."/>
            <person name="Jang H."/>
            <person name="Shin C.-H."/>
            <person name="Yu H.-J."/>
            <person name="Mun J.-H."/>
        </authorList>
    </citation>
    <scope>NUCLEOTIDE SEQUENCE [LARGE SCALE GENOMIC DNA]</scope>
    <source>
        <strain evidence="2">cv. Jeju island</strain>
        <tissue evidence="1">Leaf</tissue>
    </source>
</reference>
<proteinExistence type="predicted"/>